<organism evidence="2 3">
    <name type="scientific">Roseiterribacter gracilis</name>
    <dbReference type="NCBI Taxonomy" id="2812848"/>
    <lineage>
        <taxon>Bacteria</taxon>
        <taxon>Pseudomonadati</taxon>
        <taxon>Pseudomonadota</taxon>
        <taxon>Alphaproteobacteria</taxon>
        <taxon>Rhodospirillales</taxon>
        <taxon>Roseiterribacteraceae</taxon>
        <taxon>Roseiterribacter</taxon>
    </lineage>
</organism>
<keyword evidence="1" id="KW-0732">Signal</keyword>
<evidence type="ECO:0000256" key="1">
    <source>
        <dbReference type="SAM" id="SignalP"/>
    </source>
</evidence>
<reference evidence="2" key="1">
    <citation type="submission" date="2021-02" db="EMBL/GenBank/DDBJ databases">
        <title>Genome sequence of Rhodospirillales sp. strain TMPK1 isolated from soil.</title>
        <authorList>
            <person name="Nakai R."/>
            <person name="Kusada H."/>
            <person name="Tamaki H."/>
        </authorList>
    </citation>
    <scope>NUCLEOTIDE SEQUENCE</scope>
    <source>
        <strain evidence="2">TMPK1</strain>
    </source>
</reference>
<feature type="signal peptide" evidence="1">
    <location>
        <begin position="1"/>
        <end position="19"/>
    </location>
</feature>
<dbReference type="Pfam" id="PF11306">
    <property type="entry name" value="DUF3108"/>
    <property type="match status" value="1"/>
</dbReference>
<dbReference type="AlphaFoldDB" id="A0A8S8XAE9"/>
<evidence type="ECO:0008006" key="4">
    <source>
        <dbReference type="Google" id="ProtNLM"/>
    </source>
</evidence>
<dbReference type="RefSeq" id="WP_420241272.1">
    <property type="nucleotide sequence ID" value="NZ_BOPV01000001.1"/>
</dbReference>
<protein>
    <recommendedName>
        <fullName evidence="4">DUF3108 domain-containing protein</fullName>
    </recommendedName>
</protein>
<proteinExistence type="predicted"/>
<accession>A0A8S8XAE9</accession>
<name>A0A8S8XAE9_9PROT</name>
<dbReference type="Proteomes" id="UP000681075">
    <property type="component" value="Unassembled WGS sequence"/>
</dbReference>
<comment type="caution">
    <text evidence="2">The sequence shown here is derived from an EMBL/GenBank/DDBJ whole genome shotgun (WGS) entry which is preliminary data.</text>
</comment>
<evidence type="ECO:0000313" key="3">
    <source>
        <dbReference type="Proteomes" id="UP000681075"/>
    </source>
</evidence>
<dbReference type="InterPro" id="IPR021457">
    <property type="entry name" value="DUF3108"/>
</dbReference>
<dbReference type="EMBL" id="BOPV01000001">
    <property type="protein sequence ID" value="GIL38295.1"/>
    <property type="molecule type" value="Genomic_DNA"/>
</dbReference>
<gene>
    <name evidence="2" type="ORF">TMPK1_05320</name>
</gene>
<sequence length="260" mass="27780">MRFAILFATTLLATTTASAAPLKLDYKIYAGGLEALTATITYGLEPSSYSLDIDGKTAGTIGAAFPWSTHLLSAGRIAAGEVKPEKHVVESTWKEQKRSTTLAYDGAGGFLTKKVEPPPAEDNVDEVAPELTTNTVDLLSAVAGALKRIEDKGTCDGSQSVYDGRRRFEVKFVDGGAATLEPSSYTAYAGATRKCDIRVEPGPGFWRKNQKRWFTQKDGSLPPITVWAAPLGAQKRQVPVKIESVSPFGAVVVQLVKVGA</sequence>
<feature type="chain" id="PRO_5035855192" description="DUF3108 domain-containing protein" evidence="1">
    <location>
        <begin position="20"/>
        <end position="260"/>
    </location>
</feature>
<keyword evidence="3" id="KW-1185">Reference proteome</keyword>
<evidence type="ECO:0000313" key="2">
    <source>
        <dbReference type="EMBL" id="GIL38295.1"/>
    </source>
</evidence>